<dbReference type="EnsemblMetazoa" id="GPPI013553-RA">
    <property type="protein sequence ID" value="GPPI013553-PA"/>
    <property type="gene ID" value="GPPI013553"/>
</dbReference>
<name>A0A1B0AZ54_9MUSC</name>
<reference evidence="2" key="2">
    <citation type="submission" date="2020-05" db="UniProtKB">
        <authorList>
            <consortium name="EnsemblMetazoa"/>
        </authorList>
    </citation>
    <scope>IDENTIFICATION</scope>
    <source>
        <strain evidence="2">IAEA</strain>
    </source>
</reference>
<organism evidence="2 3">
    <name type="scientific">Glossina palpalis gambiensis</name>
    <dbReference type="NCBI Taxonomy" id="67801"/>
    <lineage>
        <taxon>Eukaryota</taxon>
        <taxon>Metazoa</taxon>
        <taxon>Ecdysozoa</taxon>
        <taxon>Arthropoda</taxon>
        <taxon>Hexapoda</taxon>
        <taxon>Insecta</taxon>
        <taxon>Pterygota</taxon>
        <taxon>Neoptera</taxon>
        <taxon>Endopterygota</taxon>
        <taxon>Diptera</taxon>
        <taxon>Brachycera</taxon>
        <taxon>Muscomorpha</taxon>
        <taxon>Hippoboscoidea</taxon>
        <taxon>Glossinidae</taxon>
        <taxon>Glossina</taxon>
    </lineage>
</organism>
<proteinExistence type="predicted"/>
<keyword evidence="1" id="KW-0812">Transmembrane</keyword>
<feature type="transmembrane region" description="Helical" evidence="1">
    <location>
        <begin position="129"/>
        <end position="154"/>
    </location>
</feature>
<dbReference type="VEuPathDB" id="VectorBase:GPPI013553"/>
<keyword evidence="3" id="KW-1185">Reference proteome</keyword>
<dbReference type="EMBL" id="JXJN01006177">
    <property type="status" value="NOT_ANNOTATED_CDS"/>
    <property type="molecule type" value="Genomic_DNA"/>
</dbReference>
<dbReference type="EMBL" id="JXJN01006176">
    <property type="status" value="NOT_ANNOTATED_CDS"/>
    <property type="molecule type" value="Genomic_DNA"/>
</dbReference>
<sequence>MNFSRNCFIGYEIGSSSWMNFRKKPEDEMSVFFFMTQVPFYEEKMISDIFQNIYIIISPQIFQRLYQLLIYGTKSIWHHYCMARSDKDLTYAILSLTEITSSIDAKLSCFLLPIEANLNYLTARKRINYWHWLAVLIYFNVETHCVLVVFACSIEKRRYCSKYRKLPSKAAYFTTDNISSAVQGSNLDLSGKSAGYIYPLDYKKKNRLVIISQQRLFFILEIIPSFACKQRTSEDHITLLWSIEVQSKQCRKIIVEIVEGCKDEIMKEFQYNTRTGPWYITNGNIRWHVNISSRNRSN</sequence>
<evidence type="ECO:0000256" key="1">
    <source>
        <dbReference type="SAM" id="Phobius"/>
    </source>
</evidence>
<keyword evidence="1" id="KW-1133">Transmembrane helix</keyword>
<dbReference type="Proteomes" id="UP000092460">
    <property type="component" value="Unassembled WGS sequence"/>
</dbReference>
<accession>A0A1B0AZ54</accession>
<reference evidence="3" key="1">
    <citation type="submission" date="2015-01" db="EMBL/GenBank/DDBJ databases">
        <authorList>
            <person name="Aksoy S."/>
            <person name="Warren W."/>
            <person name="Wilson R.K."/>
        </authorList>
    </citation>
    <scope>NUCLEOTIDE SEQUENCE [LARGE SCALE GENOMIC DNA]</scope>
    <source>
        <strain evidence="3">IAEA</strain>
    </source>
</reference>
<evidence type="ECO:0000313" key="3">
    <source>
        <dbReference type="Proteomes" id="UP000092460"/>
    </source>
</evidence>
<keyword evidence="1" id="KW-0472">Membrane</keyword>
<dbReference type="AlphaFoldDB" id="A0A1B0AZ54"/>
<protein>
    <submittedName>
        <fullName evidence="2">Uncharacterized protein</fullName>
    </submittedName>
</protein>
<evidence type="ECO:0000313" key="2">
    <source>
        <dbReference type="EnsemblMetazoa" id="GPPI013553-PA"/>
    </source>
</evidence>